<keyword evidence="2" id="KW-0472">Membrane</keyword>
<feature type="signal peptide" evidence="3">
    <location>
        <begin position="1"/>
        <end position="28"/>
    </location>
</feature>
<evidence type="ECO:0000313" key="5">
    <source>
        <dbReference type="Proteomes" id="UP001221411"/>
    </source>
</evidence>
<keyword evidence="2" id="KW-0812">Transmembrane</keyword>
<name>A0ABT5ENZ4_9BACT</name>
<gene>
    <name evidence="4" type="ORF">POL67_19730</name>
</gene>
<keyword evidence="3" id="KW-0732">Signal</keyword>
<dbReference type="InterPro" id="IPR011050">
    <property type="entry name" value="Pectin_lyase_fold/virulence"/>
</dbReference>
<feature type="transmembrane region" description="Helical" evidence="2">
    <location>
        <begin position="478"/>
        <end position="494"/>
    </location>
</feature>
<evidence type="ECO:0000313" key="4">
    <source>
        <dbReference type="EMBL" id="MDC0743567.1"/>
    </source>
</evidence>
<dbReference type="SUPFAM" id="SSF51126">
    <property type="entry name" value="Pectin lyase-like"/>
    <property type="match status" value="1"/>
</dbReference>
<sequence length="499" mass="52279">MTNGWTLRRGVVAGFFGATLLLSPFAFATTYQVGPGKPHASLKAVASLLQPGDVVEVAGNTTYAGDVKLTKSGTNSNKITIRGVRVNGKRPVLSGGTNTLEVGADHYVIEGFEVVGGSSRCVFHRGHDIRIRDTAVHDCPSHGILGAMDGSGSLTLEYVEVYKAGAGDKRHPIYMDTDEHAHPGAVFRMQHCYVHDGLGGHAVKSRAERNEIYYNWIEGAYYRELELVAPDGEAEDVAREDGDIVGNVFRKTGTFYTVRIGSDATGGSTNGRYRFVNNTFLLAQGSKPVVEIFWGIESIEMHNNAFYRVGGGAVSILKLTDVEWATGKAVIGGQKNWVPQGSTVPTQWQGTIQGSNPKFADLAAFDLRPAADSPLRDAGAAAPASPAGSPFPSPLATPLFVPPAKKVVTELGQLGRVPAGAIDIGAYEGAGLGGGKEEAGADEGAEEGAGAGADADAEIGEENAAGITCAVGPGRTTGAAWMGALLAGMALLWGRRRRG</sequence>
<dbReference type="InterPro" id="IPR012334">
    <property type="entry name" value="Pectin_lyas_fold"/>
</dbReference>
<proteinExistence type="predicted"/>
<protein>
    <recommendedName>
        <fullName evidence="6">Right handed beta helix domain-containing protein</fullName>
    </recommendedName>
</protein>
<dbReference type="RefSeq" id="WP_271919230.1">
    <property type="nucleotide sequence ID" value="NZ_JAQNDO010000001.1"/>
</dbReference>
<accession>A0ABT5ENZ4</accession>
<comment type="caution">
    <text evidence="4">The sequence shown here is derived from an EMBL/GenBank/DDBJ whole genome shotgun (WGS) entry which is preliminary data.</text>
</comment>
<dbReference type="EMBL" id="JAQNDO010000001">
    <property type="protein sequence ID" value="MDC0743567.1"/>
    <property type="molecule type" value="Genomic_DNA"/>
</dbReference>
<feature type="chain" id="PRO_5045997200" description="Right handed beta helix domain-containing protein" evidence="3">
    <location>
        <begin position="29"/>
        <end position="499"/>
    </location>
</feature>
<keyword evidence="2" id="KW-1133">Transmembrane helix</keyword>
<dbReference type="Gene3D" id="2.160.20.10">
    <property type="entry name" value="Single-stranded right-handed beta-helix, Pectin lyase-like"/>
    <property type="match status" value="1"/>
</dbReference>
<evidence type="ECO:0000256" key="1">
    <source>
        <dbReference type="SAM" id="MobiDB-lite"/>
    </source>
</evidence>
<dbReference type="Proteomes" id="UP001221411">
    <property type="component" value="Unassembled WGS sequence"/>
</dbReference>
<organism evidence="4 5">
    <name type="scientific">Polyangium mundeleinium</name>
    <dbReference type="NCBI Taxonomy" id="2995306"/>
    <lineage>
        <taxon>Bacteria</taxon>
        <taxon>Pseudomonadati</taxon>
        <taxon>Myxococcota</taxon>
        <taxon>Polyangia</taxon>
        <taxon>Polyangiales</taxon>
        <taxon>Polyangiaceae</taxon>
        <taxon>Polyangium</taxon>
    </lineage>
</organism>
<reference evidence="4 5" key="1">
    <citation type="submission" date="2022-11" db="EMBL/GenBank/DDBJ databases">
        <title>Minimal conservation of predation-associated metabolite biosynthetic gene clusters underscores biosynthetic potential of Myxococcota including descriptions for ten novel species: Archangium lansinium sp. nov., Myxococcus landrumus sp. nov., Nannocystis bai.</title>
        <authorList>
            <person name="Ahearne A."/>
            <person name="Stevens C."/>
            <person name="Dowd S."/>
        </authorList>
    </citation>
    <scope>NUCLEOTIDE SEQUENCE [LARGE SCALE GENOMIC DNA]</scope>
    <source>
        <strain evidence="4 5">RJM3</strain>
    </source>
</reference>
<keyword evidence="5" id="KW-1185">Reference proteome</keyword>
<evidence type="ECO:0000256" key="2">
    <source>
        <dbReference type="SAM" id="Phobius"/>
    </source>
</evidence>
<evidence type="ECO:0008006" key="6">
    <source>
        <dbReference type="Google" id="ProtNLM"/>
    </source>
</evidence>
<feature type="region of interest" description="Disordered" evidence="1">
    <location>
        <begin position="433"/>
        <end position="454"/>
    </location>
</feature>
<evidence type="ECO:0000256" key="3">
    <source>
        <dbReference type="SAM" id="SignalP"/>
    </source>
</evidence>